<proteinExistence type="predicted"/>
<feature type="region of interest" description="Disordered" evidence="1">
    <location>
        <begin position="1"/>
        <end position="20"/>
    </location>
</feature>
<keyword evidence="3" id="KW-1185">Reference proteome</keyword>
<evidence type="ECO:0000313" key="3">
    <source>
        <dbReference type="Proteomes" id="UP000604481"/>
    </source>
</evidence>
<reference evidence="2 3" key="1">
    <citation type="submission" date="2020-10" db="EMBL/GenBank/DDBJ databases">
        <title>The genome sequence of Chitinilyticum litopenaei 4Y14.</title>
        <authorList>
            <person name="Liu Y."/>
        </authorList>
    </citation>
    <scope>NUCLEOTIDE SEQUENCE [LARGE SCALE GENOMIC DNA]</scope>
    <source>
        <strain evidence="2 3">4Y14</strain>
    </source>
</reference>
<organism evidence="2 3">
    <name type="scientific">Chitinilyticum piscinae</name>
    <dbReference type="NCBI Taxonomy" id="2866724"/>
    <lineage>
        <taxon>Bacteria</taxon>
        <taxon>Pseudomonadati</taxon>
        <taxon>Pseudomonadota</taxon>
        <taxon>Betaproteobacteria</taxon>
        <taxon>Neisseriales</taxon>
        <taxon>Chitinibacteraceae</taxon>
        <taxon>Chitinilyticum</taxon>
    </lineage>
</organism>
<dbReference type="Proteomes" id="UP000604481">
    <property type="component" value="Unassembled WGS sequence"/>
</dbReference>
<accession>A0A8J7K1S9</accession>
<evidence type="ECO:0000313" key="2">
    <source>
        <dbReference type="EMBL" id="MBE9609067.1"/>
    </source>
</evidence>
<evidence type="ECO:0000256" key="1">
    <source>
        <dbReference type="SAM" id="MobiDB-lite"/>
    </source>
</evidence>
<name>A0A8J7K1S9_9NEIS</name>
<dbReference type="EMBL" id="JADFUA010000003">
    <property type="protein sequence ID" value="MBE9609067.1"/>
    <property type="molecule type" value="Genomic_DNA"/>
</dbReference>
<dbReference type="RefSeq" id="WP_194115590.1">
    <property type="nucleotide sequence ID" value="NZ_JADFUA010000003.1"/>
</dbReference>
<comment type="caution">
    <text evidence="2">The sequence shown here is derived from an EMBL/GenBank/DDBJ whole genome shotgun (WGS) entry which is preliminary data.</text>
</comment>
<gene>
    <name evidence="2" type="ORF">INR99_06885</name>
</gene>
<dbReference type="AlphaFoldDB" id="A0A8J7K1S9"/>
<protein>
    <submittedName>
        <fullName evidence="2">Uncharacterized protein</fullName>
    </submittedName>
</protein>
<sequence length="58" mass="6855">MVRIFSMADGQQEKKPVAVRAPECGTEHPREKYELALRLQERQVEPERRRQAPPPMPW</sequence>